<evidence type="ECO:0000313" key="2">
    <source>
        <dbReference type="Proteomes" id="UP000708208"/>
    </source>
</evidence>
<accession>A0A8J2KW47</accession>
<reference evidence="1" key="1">
    <citation type="submission" date="2021-06" db="EMBL/GenBank/DDBJ databases">
        <authorList>
            <person name="Hodson N. C."/>
            <person name="Mongue J. A."/>
            <person name="Jaron S. K."/>
        </authorList>
    </citation>
    <scope>NUCLEOTIDE SEQUENCE</scope>
</reference>
<comment type="caution">
    <text evidence="1">The sequence shown here is derived from an EMBL/GenBank/DDBJ whole genome shotgun (WGS) entry which is preliminary data.</text>
</comment>
<proteinExistence type="predicted"/>
<dbReference type="Proteomes" id="UP000708208">
    <property type="component" value="Unassembled WGS sequence"/>
</dbReference>
<feature type="non-terminal residue" evidence="1">
    <location>
        <position position="1"/>
    </location>
</feature>
<protein>
    <submittedName>
        <fullName evidence="1">Uncharacterized protein</fullName>
    </submittedName>
</protein>
<sequence length="12" mass="1414">MQLTIEHSRMPA</sequence>
<dbReference type="EMBL" id="CAJVCH010237490">
    <property type="protein sequence ID" value="CAG7732791.1"/>
    <property type="molecule type" value="Genomic_DNA"/>
</dbReference>
<keyword evidence="2" id="KW-1185">Reference proteome</keyword>
<organism evidence="1 2">
    <name type="scientific">Allacma fusca</name>
    <dbReference type="NCBI Taxonomy" id="39272"/>
    <lineage>
        <taxon>Eukaryota</taxon>
        <taxon>Metazoa</taxon>
        <taxon>Ecdysozoa</taxon>
        <taxon>Arthropoda</taxon>
        <taxon>Hexapoda</taxon>
        <taxon>Collembola</taxon>
        <taxon>Symphypleona</taxon>
        <taxon>Sminthuridae</taxon>
        <taxon>Allacma</taxon>
    </lineage>
</organism>
<evidence type="ECO:0000313" key="1">
    <source>
        <dbReference type="EMBL" id="CAG7732791.1"/>
    </source>
</evidence>
<name>A0A8J2KW47_9HEXA</name>
<gene>
    <name evidence="1" type="ORF">AFUS01_LOCUS21279</name>
</gene>